<dbReference type="Proteomes" id="UP000789595">
    <property type="component" value="Unassembled WGS sequence"/>
</dbReference>
<keyword evidence="3" id="KW-1185">Reference proteome</keyword>
<comment type="caution">
    <text evidence="2">The sequence shown here is derived from an EMBL/GenBank/DDBJ whole genome shotgun (WGS) entry which is preliminary data.</text>
</comment>
<feature type="transmembrane region" description="Helical" evidence="1">
    <location>
        <begin position="60"/>
        <end position="85"/>
    </location>
</feature>
<gene>
    <name evidence="2" type="ORF">PECAL_5P03840</name>
</gene>
<dbReference type="EMBL" id="CAKKNE010000005">
    <property type="protein sequence ID" value="CAH0375836.1"/>
    <property type="molecule type" value="Genomic_DNA"/>
</dbReference>
<evidence type="ECO:0000313" key="3">
    <source>
        <dbReference type="Proteomes" id="UP000789595"/>
    </source>
</evidence>
<feature type="transmembrane region" description="Helical" evidence="1">
    <location>
        <begin position="91"/>
        <end position="109"/>
    </location>
</feature>
<keyword evidence="1" id="KW-0812">Transmembrane</keyword>
<organism evidence="2 3">
    <name type="scientific">Pelagomonas calceolata</name>
    <dbReference type="NCBI Taxonomy" id="35677"/>
    <lineage>
        <taxon>Eukaryota</taxon>
        <taxon>Sar</taxon>
        <taxon>Stramenopiles</taxon>
        <taxon>Ochrophyta</taxon>
        <taxon>Pelagophyceae</taxon>
        <taxon>Pelagomonadales</taxon>
        <taxon>Pelagomonadaceae</taxon>
        <taxon>Pelagomonas</taxon>
    </lineage>
</organism>
<proteinExistence type="predicted"/>
<accession>A0A8J2X5E7</accession>
<keyword evidence="1" id="KW-0472">Membrane</keyword>
<dbReference type="AlphaFoldDB" id="A0A8J2X5E7"/>
<evidence type="ECO:0000313" key="2">
    <source>
        <dbReference type="EMBL" id="CAH0375836.1"/>
    </source>
</evidence>
<protein>
    <submittedName>
        <fullName evidence="2">Uncharacterized protein</fullName>
    </submittedName>
</protein>
<reference evidence="2" key="1">
    <citation type="submission" date="2021-11" db="EMBL/GenBank/DDBJ databases">
        <authorList>
            <consortium name="Genoscope - CEA"/>
            <person name="William W."/>
        </authorList>
    </citation>
    <scope>NUCLEOTIDE SEQUENCE</scope>
</reference>
<keyword evidence="1" id="KW-1133">Transmembrane helix</keyword>
<name>A0A8J2X5E7_9STRA</name>
<sequence length="164" mass="17639">MADAGARRRRLVLTDAVRDGHLAIFVKREVQAGVLALQNGENPPALVAVAIGTFLLVSSVAFFVFGVALMLTWVFVCGAFLAVTLGGADGLNVFCLLMYMMAIFLWGNVKLFHAGVRALGARLSHFLFHVGPEARRPAAGTSDDPVMVFDEDEGKRVDHPIEVG</sequence>
<evidence type="ECO:0000256" key="1">
    <source>
        <dbReference type="SAM" id="Phobius"/>
    </source>
</evidence>